<gene>
    <name evidence="1" type="ORF">NBRC116591_34940</name>
</gene>
<evidence type="ECO:0000313" key="2">
    <source>
        <dbReference type="Proteomes" id="UP001465153"/>
    </source>
</evidence>
<protein>
    <submittedName>
        <fullName evidence="1">Uncharacterized protein</fullName>
    </submittedName>
</protein>
<accession>A0ABQ0ADF5</accession>
<comment type="caution">
    <text evidence="1">The sequence shown here is derived from an EMBL/GenBank/DDBJ whole genome shotgun (WGS) entry which is preliminary data.</text>
</comment>
<reference evidence="1 2" key="1">
    <citation type="submission" date="2024-04" db="EMBL/GenBank/DDBJ databases">
        <title>Draft genome sequence of Sessilibacter corallicola NBRC 116591.</title>
        <authorList>
            <person name="Miyakawa T."/>
            <person name="Kusuya Y."/>
            <person name="Miura T."/>
        </authorList>
    </citation>
    <scope>NUCLEOTIDE SEQUENCE [LARGE SCALE GENOMIC DNA]</scope>
    <source>
        <strain evidence="1 2">KU-00831-HH</strain>
    </source>
</reference>
<proteinExistence type="predicted"/>
<dbReference type="EMBL" id="BAABWN010000014">
    <property type="protein sequence ID" value="GAA6169683.1"/>
    <property type="molecule type" value="Genomic_DNA"/>
</dbReference>
<name>A0ABQ0ADF5_9GAMM</name>
<dbReference type="Proteomes" id="UP001465153">
    <property type="component" value="Unassembled WGS sequence"/>
</dbReference>
<sequence length="121" mass="14388">MSALEFQPEINLIRYKIRNGSEPDNPTLFSLWFNYEEKLLSGDNCLKFQRSIYESQFNLLLDAVIDEMVPKHWRCQCLDQIYRPLTALKRISNNKESESQIKRLLYELSVTSHYVEHSLMI</sequence>
<keyword evidence="2" id="KW-1185">Reference proteome</keyword>
<evidence type="ECO:0000313" key="1">
    <source>
        <dbReference type="EMBL" id="GAA6169683.1"/>
    </source>
</evidence>
<dbReference type="RefSeq" id="WP_353304159.1">
    <property type="nucleotide sequence ID" value="NZ_BAABWN010000014.1"/>
</dbReference>
<organism evidence="1 2">
    <name type="scientific">Sessilibacter corallicola</name>
    <dbReference type="NCBI Taxonomy" id="2904075"/>
    <lineage>
        <taxon>Bacteria</taxon>
        <taxon>Pseudomonadati</taxon>
        <taxon>Pseudomonadota</taxon>
        <taxon>Gammaproteobacteria</taxon>
        <taxon>Cellvibrionales</taxon>
        <taxon>Cellvibrionaceae</taxon>
        <taxon>Sessilibacter</taxon>
    </lineage>
</organism>